<dbReference type="Proteomes" id="UP000464364">
    <property type="component" value="Segment"/>
</dbReference>
<protein>
    <submittedName>
        <fullName evidence="1">Uncharacterized protein</fullName>
    </submittedName>
</protein>
<keyword evidence="2" id="KW-1185">Reference proteome</keyword>
<proteinExistence type="predicted"/>
<evidence type="ECO:0000313" key="2">
    <source>
        <dbReference type="Proteomes" id="UP000464364"/>
    </source>
</evidence>
<reference evidence="2" key="1">
    <citation type="submission" date="2019-12" db="EMBL/GenBank/DDBJ databases">
        <authorList>
            <person name="Olsen N.S."/>
            <person name="Junco L.M.F."/>
            <person name="Kot W."/>
            <person name="Hansen L.H."/>
        </authorList>
    </citation>
    <scope>NUCLEOTIDE SEQUENCE [LARGE SCALE GENOMIC DNA]</scope>
</reference>
<accession>A0A6B9XBE0</accession>
<sequence>MELLRGVLGTTRRQNRVDNVYATWFKREVCQKLKEGLADGIPKYVTLLTHYPDYPFVRQQYKGGPNNKVSGAVLVWEKLYDAGLLEDDNAIAVCHKPVKRAEVAEPYLGFMVGTKHFDTEAEALAYAWQQAVHGCDKVEIFRYQKVLHKTITIQ</sequence>
<dbReference type="EMBL" id="MN850624">
    <property type="protein sequence ID" value="QHR72969.1"/>
    <property type="molecule type" value="Genomic_DNA"/>
</dbReference>
<name>A0A6B9XBE0_9CAUD</name>
<evidence type="ECO:0000313" key="1">
    <source>
        <dbReference type="EMBL" id="QHR72969.1"/>
    </source>
</evidence>
<gene>
    <name evidence="1" type="ORF">usur_42</name>
</gene>
<organism evidence="1 2">
    <name type="scientific">Escherichia phage usur</name>
    <dbReference type="NCBI Taxonomy" id="2696459"/>
    <lineage>
        <taxon>Viruses</taxon>
        <taxon>Duplodnaviria</taxon>
        <taxon>Heunggongvirae</taxon>
        <taxon>Uroviricota</taxon>
        <taxon>Caudoviricetes</taxon>
        <taxon>Autographivirales</taxon>
        <taxon>Autoscriptoviridae</taxon>
        <taxon>Stentvirinae</taxon>
        <taxon>Bonnellvirus</taxon>
        <taxon>Bonnellvirus usur</taxon>
    </lineage>
</organism>